<dbReference type="EMBL" id="VOXD01000035">
    <property type="protein sequence ID" value="TXF87579.1"/>
    <property type="molecule type" value="Genomic_DNA"/>
</dbReference>
<dbReference type="SUPFAM" id="SSF50156">
    <property type="entry name" value="PDZ domain-like"/>
    <property type="match status" value="2"/>
</dbReference>
<dbReference type="InterPro" id="IPR036034">
    <property type="entry name" value="PDZ_sf"/>
</dbReference>
<feature type="signal peptide" evidence="5">
    <location>
        <begin position="1"/>
        <end position="22"/>
    </location>
</feature>
<dbReference type="SMART" id="SM00228">
    <property type="entry name" value="PDZ"/>
    <property type="match status" value="2"/>
</dbReference>
<comment type="caution">
    <text evidence="7">The sequence shown here is derived from an EMBL/GenBank/DDBJ whole genome shotgun (WGS) entry which is preliminary data.</text>
</comment>
<evidence type="ECO:0000313" key="7">
    <source>
        <dbReference type="EMBL" id="TXF87579.1"/>
    </source>
</evidence>
<dbReference type="AlphaFoldDB" id="A0A5C7FNI9"/>
<dbReference type="RefSeq" id="WP_147932255.1">
    <property type="nucleotide sequence ID" value="NZ_VOXD01000035.1"/>
</dbReference>
<dbReference type="OrthoDB" id="9758917at2"/>
<keyword evidence="4" id="KW-0720">Serine protease</keyword>
<feature type="chain" id="PRO_5022706757" evidence="5">
    <location>
        <begin position="23"/>
        <end position="471"/>
    </location>
</feature>
<evidence type="ECO:0000256" key="1">
    <source>
        <dbReference type="ARBA" id="ARBA00010541"/>
    </source>
</evidence>
<dbReference type="Pfam" id="PF13365">
    <property type="entry name" value="Trypsin_2"/>
    <property type="match status" value="1"/>
</dbReference>
<proteinExistence type="inferred from homology"/>
<dbReference type="Proteomes" id="UP000321907">
    <property type="component" value="Unassembled WGS sequence"/>
</dbReference>
<dbReference type="InterPro" id="IPR009003">
    <property type="entry name" value="Peptidase_S1_PA"/>
</dbReference>
<evidence type="ECO:0000259" key="6">
    <source>
        <dbReference type="PROSITE" id="PS50106"/>
    </source>
</evidence>
<dbReference type="PROSITE" id="PS50106">
    <property type="entry name" value="PDZ"/>
    <property type="match status" value="1"/>
</dbReference>
<accession>A0A5C7FNI9</accession>
<organism evidence="7 8">
    <name type="scientific">Neolewinella aurantiaca</name>
    <dbReference type="NCBI Taxonomy" id="2602767"/>
    <lineage>
        <taxon>Bacteria</taxon>
        <taxon>Pseudomonadati</taxon>
        <taxon>Bacteroidota</taxon>
        <taxon>Saprospiria</taxon>
        <taxon>Saprospirales</taxon>
        <taxon>Lewinellaceae</taxon>
        <taxon>Neolewinella</taxon>
    </lineage>
</organism>
<keyword evidence="2" id="KW-0645">Protease</keyword>
<feature type="domain" description="PDZ" evidence="6">
    <location>
        <begin position="279"/>
        <end position="356"/>
    </location>
</feature>
<dbReference type="GO" id="GO:0006508">
    <property type="term" value="P:proteolysis"/>
    <property type="evidence" value="ECO:0007669"/>
    <property type="project" value="UniProtKB-KW"/>
</dbReference>
<name>A0A5C7FNI9_9BACT</name>
<dbReference type="InterPro" id="IPR001478">
    <property type="entry name" value="PDZ"/>
</dbReference>
<dbReference type="SUPFAM" id="SSF50494">
    <property type="entry name" value="Trypsin-like serine proteases"/>
    <property type="match status" value="1"/>
</dbReference>
<sequence length="471" mass="50427">MKPTDLLILISCCVLSALLALAGAYTFLAPAAAPENTASELLVNPRIEDLRLRTFASSAPTDFITAASKVTSAVVFIRCFGQRVSAFETNVEVTTTGSGVIIGGDGLIATNNHVISGAKRIRVLLEDKREFDAEVIGVDESTDLALLRVRPNGTLPSLSFGNSDSLQVGEWVLAVGNPFSLNSTVTAGIVSAKGRSIDVLESNDRIESFIQTDAAVNPGNSGGALVNTNGELIGINTAILTNSGRHEGFAFAIPGNLASRVLGDLERFGEVKRARLGVYIQAVNDAQAKSLGLKSATGVLITNLTPNGAALRAGLEVGDVMTALNGVEISSAPEMQEQLSRYRPGRKIRISYIRNGRKRSTTAKLRDKENNAKALVSHQEEDLLHQLGFEVRALTAEEEKVIPEGGVNVLSIFRDSPIEATNMNVGFIITAINDEPVSSVADFMRLIGREGELLFKGRYLGYEGDYFYQVE</sequence>
<comment type="similarity">
    <text evidence="1">Belongs to the peptidase S1C family.</text>
</comment>
<dbReference type="GO" id="GO:0004252">
    <property type="term" value="F:serine-type endopeptidase activity"/>
    <property type="evidence" value="ECO:0007669"/>
    <property type="project" value="InterPro"/>
</dbReference>
<dbReference type="Gene3D" id="2.30.42.10">
    <property type="match status" value="2"/>
</dbReference>
<evidence type="ECO:0000256" key="3">
    <source>
        <dbReference type="ARBA" id="ARBA00022801"/>
    </source>
</evidence>
<reference evidence="7 8" key="1">
    <citation type="submission" date="2019-08" db="EMBL/GenBank/DDBJ databases">
        <title>Lewinella sp. strain SSH13 Genome sequencing and assembly.</title>
        <authorList>
            <person name="Kim I."/>
        </authorList>
    </citation>
    <scope>NUCLEOTIDE SEQUENCE [LARGE SCALE GENOMIC DNA]</scope>
    <source>
        <strain evidence="7 8">SSH13</strain>
    </source>
</reference>
<evidence type="ECO:0000313" key="8">
    <source>
        <dbReference type="Proteomes" id="UP000321907"/>
    </source>
</evidence>
<dbReference type="InterPro" id="IPR001940">
    <property type="entry name" value="Peptidase_S1C"/>
</dbReference>
<evidence type="ECO:0000256" key="4">
    <source>
        <dbReference type="ARBA" id="ARBA00022825"/>
    </source>
</evidence>
<dbReference type="FunFam" id="2.40.10.10:FF:000001">
    <property type="entry name" value="Periplasmic serine protease DegS"/>
    <property type="match status" value="1"/>
</dbReference>
<dbReference type="PANTHER" id="PTHR43343:SF3">
    <property type="entry name" value="PROTEASE DO-LIKE 8, CHLOROPLASTIC"/>
    <property type="match status" value="1"/>
</dbReference>
<evidence type="ECO:0000256" key="5">
    <source>
        <dbReference type="SAM" id="SignalP"/>
    </source>
</evidence>
<dbReference type="PANTHER" id="PTHR43343">
    <property type="entry name" value="PEPTIDASE S12"/>
    <property type="match status" value="1"/>
</dbReference>
<keyword evidence="5" id="KW-0732">Signal</keyword>
<dbReference type="Pfam" id="PF13180">
    <property type="entry name" value="PDZ_2"/>
    <property type="match status" value="1"/>
</dbReference>
<keyword evidence="3" id="KW-0378">Hydrolase</keyword>
<keyword evidence="8" id="KW-1185">Reference proteome</keyword>
<dbReference type="InterPro" id="IPR051201">
    <property type="entry name" value="Chloro_Bact_Ser_Proteases"/>
</dbReference>
<dbReference type="InterPro" id="IPR043504">
    <property type="entry name" value="Peptidase_S1_PA_chymotrypsin"/>
</dbReference>
<gene>
    <name evidence="7" type="ORF">FUA23_18515</name>
</gene>
<dbReference type="Gene3D" id="2.40.10.10">
    <property type="entry name" value="Trypsin-like serine proteases"/>
    <property type="match status" value="2"/>
</dbReference>
<evidence type="ECO:0000256" key="2">
    <source>
        <dbReference type="ARBA" id="ARBA00022670"/>
    </source>
</evidence>
<protein>
    <submittedName>
        <fullName evidence="7">PDZ domain-containing protein</fullName>
    </submittedName>
</protein>
<dbReference type="PRINTS" id="PR00834">
    <property type="entry name" value="PROTEASES2C"/>
</dbReference>